<evidence type="ECO:0000313" key="1">
    <source>
        <dbReference type="EMBL" id="SDO83074.1"/>
    </source>
</evidence>
<dbReference type="EMBL" id="FNJC01000002">
    <property type="protein sequence ID" value="SDO83074.1"/>
    <property type="molecule type" value="Genomic_DNA"/>
</dbReference>
<keyword evidence="2" id="KW-1185">Reference proteome</keyword>
<protein>
    <submittedName>
        <fullName evidence="1">Uncharacterized protein</fullName>
    </submittedName>
</protein>
<dbReference type="Proteomes" id="UP000198795">
    <property type="component" value="Unassembled WGS sequence"/>
</dbReference>
<sequence length="70" mass="7600">MSYSCPRFGWVFIAKVLRMPQRSPGGQLDPGIYCRDDRLGDGSQNSPPCEELAVSDARNSISVGLETVPA</sequence>
<comment type="caution">
    <text evidence="1">The sequence shown here is derived from an EMBL/GenBank/DDBJ whole genome shotgun (WGS) entry which is preliminary data.</text>
</comment>
<organism evidence="1 2">
    <name type="scientific">Filomicrobium insigne</name>
    <dbReference type="NCBI Taxonomy" id="418854"/>
    <lineage>
        <taxon>Bacteria</taxon>
        <taxon>Pseudomonadati</taxon>
        <taxon>Pseudomonadota</taxon>
        <taxon>Alphaproteobacteria</taxon>
        <taxon>Hyphomicrobiales</taxon>
        <taxon>Hyphomicrobiaceae</taxon>
        <taxon>Filomicrobium</taxon>
    </lineage>
</organism>
<evidence type="ECO:0000313" key="2">
    <source>
        <dbReference type="Proteomes" id="UP000198795"/>
    </source>
</evidence>
<reference evidence="1 2" key="1">
    <citation type="submission" date="2016-10" db="EMBL/GenBank/DDBJ databases">
        <authorList>
            <person name="Varghese N."/>
            <person name="Submissions S."/>
        </authorList>
    </citation>
    <scope>NUCLEOTIDE SEQUENCE [LARGE SCALE GENOMIC DNA]</scope>
    <source>
        <strain evidence="1 2">CGMCC 1.6497</strain>
    </source>
</reference>
<gene>
    <name evidence="1" type="ORF">SAMN04488061_1768</name>
</gene>
<name>A0A1H0MRV4_9HYPH</name>
<proteinExistence type="predicted"/>
<accession>A0A1H0MRV4</accession>